<keyword evidence="1" id="KW-0812">Transmembrane</keyword>
<dbReference type="Proteomes" id="UP000663827">
    <property type="component" value="Unassembled WGS sequence"/>
</dbReference>
<dbReference type="AlphaFoldDB" id="A0A8H3E2X4"/>
<accession>A0A8H3E2X4</accession>
<protein>
    <submittedName>
        <fullName evidence="2">Uncharacterized protein</fullName>
    </submittedName>
</protein>
<evidence type="ECO:0000313" key="2">
    <source>
        <dbReference type="EMBL" id="CAE7124534.1"/>
    </source>
</evidence>
<keyword evidence="1" id="KW-0472">Membrane</keyword>
<feature type="transmembrane region" description="Helical" evidence="1">
    <location>
        <begin position="123"/>
        <end position="141"/>
    </location>
</feature>
<comment type="caution">
    <text evidence="2">The sequence shown here is derived from an EMBL/GenBank/DDBJ whole genome shotgun (WGS) entry which is preliminary data.</text>
</comment>
<evidence type="ECO:0000256" key="1">
    <source>
        <dbReference type="SAM" id="Phobius"/>
    </source>
</evidence>
<sequence>MTVFMLFNIRYISSLGLSINISSTLFLIFYTYWGIQTWTFPPCPSNALTQFVVFGKSIPATTLPLRAFALVVFGCVGLVAVCAVGLLFVWGVKVWVLDGEVKARNREVWLNHRRERYGVGGRGTSRLAPLIPLPILLYLVISTEQLVARNDPPELDDWTYGQTLAVVMLLAQVVEMGLWVWRERKRRREVRWRGRSAR</sequence>
<organism evidence="2 3">
    <name type="scientific">Rhizoctonia solani</name>
    <dbReference type="NCBI Taxonomy" id="456999"/>
    <lineage>
        <taxon>Eukaryota</taxon>
        <taxon>Fungi</taxon>
        <taxon>Dikarya</taxon>
        <taxon>Basidiomycota</taxon>
        <taxon>Agaricomycotina</taxon>
        <taxon>Agaricomycetes</taxon>
        <taxon>Cantharellales</taxon>
        <taxon>Ceratobasidiaceae</taxon>
        <taxon>Rhizoctonia</taxon>
    </lineage>
</organism>
<proteinExistence type="predicted"/>
<name>A0A8H3E2X4_9AGAM</name>
<dbReference type="EMBL" id="CAJNJQ010001170">
    <property type="protein sequence ID" value="CAE7124534.1"/>
    <property type="molecule type" value="Genomic_DNA"/>
</dbReference>
<gene>
    <name evidence="2" type="ORF">RDB_LOCUS58604</name>
</gene>
<keyword evidence="1" id="KW-1133">Transmembrane helix</keyword>
<feature type="transmembrane region" description="Helical" evidence="1">
    <location>
        <begin position="12"/>
        <end position="33"/>
    </location>
</feature>
<feature type="transmembrane region" description="Helical" evidence="1">
    <location>
        <begin position="67"/>
        <end position="96"/>
    </location>
</feature>
<evidence type="ECO:0000313" key="3">
    <source>
        <dbReference type="Proteomes" id="UP000663827"/>
    </source>
</evidence>
<feature type="transmembrane region" description="Helical" evidence="1">
    <location>
        <begin position="161"/>
        <end position="181"/>
    </location>
</feature>
<reference evidence="2" key="1">
    <citation type="submission" date="2021-01" db="EMBL/GenBank/DDBJ databases">
        <authorList>
            <person name="Kaushik A."/>
        </authorList>
    </citation>
    <scope>NUCLEOTIDE SEQUENCE</scope>
    <source>
        <strain evidence="2">AG5</strain>
    </source>
</reference>